<feature type="binding site" evidence="4 6">
    <location>
        <position position="382"/>
    </location>
    <ligand>
        <name>substrate</name>
    </ligand>
</feature>
<dbReference type="AlphaFoldDB" id="A0A1N6SLT0"/>
<feature type="region of interest" description="Disordered" evidence="7">
    <location>
        <begin position="1"/>
        <end position="52"/>
    </location>
</feature>
<name>A0A1N6SLT0_9MICO</name>
<organism evidence="9 10">
    <name type="scientific">Cellulosimicrobium aquatile</name>
    <dbReference type="NCBI Taxonomy" id="1612203"/>
    <lineage>
        <taxon>Bacteria</taxon>
        <taxon>Bacillati</taxon>
        <taxon>Actinomycetota</taxon>
        <taxon>Actinomycetes</taxon>
        <taxon>Micrococcales</taxon>
        <taxon>Promicromonosporaceae</taxon>
        <taxon>Cellulosimicrobium</taxon>
    </lineage>
</organism>
<comment type="similarity">
    <text evidence="4">Belongs to the alanine racemase family.</text>
</comment>
<dbReference type="EC" id="5.1.1.1" evidence="4"/>
<comment type="catalytic activity">
    <reaction evidence="4">
        <text>L-alanine = D-alanine</text>
        <dbReference type="Rhea" id="RHEA:20249"/>
        <dbReference type="ChEBI" id="CHEBI:57416"/>
        <dbReference type="ChEBI" id="CHEBI:57972"/>
        <dbReference type="EC" id="5.1.1.1"/>
    </reaction>
</comment>
<dbReference type="SUPFAM" id="SSF51419">
    <property type="entry name" value="PLP-binding barrel"/>
    <property type="match status" value="1"/>
</dbReference>
<accession>A0A1N6SLT0</accession>
<evidence type="ECO:0000256" key="3">
    <source>
        <dbReference type="ARBA" id="ARBA00023235"/>
    </source>
</evidence>
<protein>
    <recommendedName>
        <fullName evidence="4">Alanine racemase</fullName>
        <ecNumber evidence="4">5.1.1.1</ecNumber>
    </recommendedName>
</protein>
<evidence type="ECO:0000256" key="6">
    <source>
        <dbReference type="PIRSR" id="PIRSR600821-52"/>
    </source>
</evidence>
<proteinExistence type="inferred from homology"/>
<dbReference type="NCBIfam" id="TIGR00492">
    <property type="entry name" value="alr"/>
    <property type="match status" value="1"/>
</dbReference>
<sequence length="474" mass="48255">MSDTQRTTSPGTPPGTPAGTPGTVPTGARAGSLAGPAPTSRASGSDGPDPRAYPARAVVDLAAVRDNVRALADLAPSSEVMAVVKADAYGHGLVASALGALAGGATWLGTAQPGEALALRAAGVGPDRARVLTWLYPPGAPLRDLVEAHVDVSLAARWAVDEVVAAARAAGRTARVHLAVDTGLGRNGIMPADLPDVLDAVARAEAEGAVRVVGMWSHLAFADEPGHPTVVAQADVFDEAVREAERAGVVPELRHLANSAATLTAPRTHYDLVRPGLAAYGMTPVPQLGPPSRFGLRPAMTLEASLATVKRVPGGHGVSYSHHYTTPQDTTLGVVPLGYGDGIPRHASGGGPEGSPGGPVLVGARPGEPGGRVVRVAGRVCMDQLVLDLGPDATERAGDVVTLFGAGDGVARGGVPTAEDWAQAAGTISYEITTRLGARVPREHVGTHVLDDGARALLARDPSPHDSTERTVRA</sequence>
<dbReference type="InterPro" id="IPR000821">
    <property type="entry name" value="Ala_racemase"/>
</dbReference>
<evidence type="ECO:0000256" key="1">
    <source>
        <dbReference type="ARBA" id="ARBA00001933"/>
    </source>
</evidence>
<dbReference type="CDD" id="cd00430">
    <property type="entry name" value="PLPDE_III_AR"/>
    <property type="match status" value="1"/>
</dbReference>
<dbReference type="EMBL" id="FTMI01000004">
    <property type="protein sequence ID" value="SIQ42068.1"/>
    <property type="molecule type" value="Genomic_DNA"/>
</dbReference>
<evidence type="ECO:0000256" key="4">
    <source>
        <dbReference type="HAMAP-Rule" id="MF_01201"/>
    </source>
</evidence>
<dbReference type="Proteomes" id="UP000186235">
    <property type="component" value="Unassembled WGS sequence"/>
</dbReference>
<keyword evidence="3 4" id="KW-0413">Isomerase</keyword>
<keyword evidence="2 4" id="KW-0663">Pyridoxal phosphate</keyword>
<comment type="function">
    <text evidence="4">Catalyzes the interconversion of L-alanine and D-alanine. May also act on other amino acids.</text>
</comment>
<keyword evidence="10" id="KW-1185">Reference proteome</keyword>
<dbReference type="PANTHER" id="PTHR30511">
    <property type="entry name" value="ALANINE RACEMASE"/>
    <property type="match status" value="1"/>
</dbReference>
<dbReference type="InterPro" id="IPR020622">
    <property type="entry name" value="Ala_racemase_pyridoxalP-BS"/>
</dbReference>
<evidence type="ECO:0000256" key="7">
    <source>
        <dbReference type="SAM" id="MobiDB-lite"/>
    </source>
</evidence>
<dbReference type="UniPathway" id="UPA00042">
    <property type="reaction ID" value="UER00497"/>
</dbReference>
<feature type="domain" description="Alanine racemase C-terminal" evidence="8">
    <location>
        <begin position="299"/>
        <end position="445"/>
    </location>
</feature>
<evidence type="ECO:0000256" key="2">
    <source>
        <dbReference type="ARBA" id="ARBA00022898"/>
    </source>
</evidence>
<dbReference type="SUPFAM" id="SSF50621">
    <property type="entry name" value="Alanine racemase C-terminal domain-like"/>
    <property type="match status" value="1"/>
</dbReference>
<comment type="pathway">
    <text evidence="4">Amino-acid biosynthesis; D-alanine biosynthesis; D-alanine from L-alanine: step 1/1.</text>
</comment>
<dbReference type="GO" id="GO:0030632">
    <property type="term" value="P:D-alanine biosynthetic process"/>
    <property type="evidence" value="ECO:0007669"/>
    <property type="project" value="UniProtKB-UniRule"/>
</dbReference>
<dbReference type="PROSITE" id="PS00395">
    <property type="entry name" value="ALANINE_RACEMASE"/>
    <property type="match status" value="1"/>
</dbReference>
<evidence type="ECO:0000256" key="5">
    <source>
        <dbReference type="PIRSR" id="PIRSR600821-50"/>
    </source>
</evidence>
<dbReference type="Gene3D" id="3.20.20.10">
    <property type="entry name" value="Alanine racemase"/>
    <property type="match status" value="1"/>
</dbReference>
<evidence type="ECO:0000313" key="10">
    <source>
        <dbReference type="Proteomes" id="UP000186235"/>
    </source>
</evidence>
<comment type="cofactor">
    <cofactor evidence="1 4 5">
        <name>pyridoxal 5'-phosphate</name>
        <dbReference type="ChEBI" id="CHEBI:597326"/>
    </cofactor>
</comment>
<gene>
    <name evidence="9" type="ORF">SAMN05518682_2400</name>
</gene>
<dbReference type="GO" id="GO:0005829">
    <property type="term" value="C:cytosol"/>
    <property type="evidence" value="ECO:0007669"/>
    <property type="project" value="TreeGrafter"/>
</dbReference>
<feature type="active site" description="Proton acceptor; specific for L-alanine" evidence="4">
    <location>
        <position position="320"/>
    </location>
</feature>
<dbReference type="InterPro" id="IPR009006">
    <property type="entry name" value="Ala_racemase/Decarboxylase_C"/>
</dbReference>
<evidence type="ECO:0000259" key="8">
    <source>
        <dbReference type="SMART" id="SM01005"/>
    </source>
</evidence>
<feature type="compositionally biased region" description="Low complexity" evidence="7">
    <location>
        <begin position="17"/>
        <end position="31"/>
    </location>
</feature>
<dbReference type="GO" id="GO:0008784">
    <property type="term" value="F:alanine racemase activity"/>
    <property type="evidence" value="ECO:0007669"/>
    <property type="project" value="UniProtKB-UniRule"/>
</dbReference>
<dbReference type="InterPro" id="IPR001608">
    <property type="entry name" value="Ala_racemase_N"/>
</dbReference>
<feature type="binding site" evidence="4 6">
    <location>
        <position position="186"/>
    </location>
    <ligand>
        <name>substrate</name>
    </ligand>
</feature>
<evidence type="ECO:0000313" key="9">
    <source>
        <dbReference type="EMBL" id="SIQ42068.1"/>
    </source>
</evidence>
<dbReference type="GO" id="GO:0009252">
    <property type="term" value="P:peptidoglycan biosynthetic process"/>
    <property type="evidence" value="ECO:0007669"/>
    <property type="project" value="TreeGrafter"/>
</dbReference>
<dbReference type="Pfam" id="PF00842">
    <property type="entry name" value="Ala_racemase_C"/>
    <property type="match status" value="1"/>
</dbReference>
<feature type="active site" description="Proton acceptor; specific for D-alanine" evidence="4">
    <location>
        <position position="85"/>
    </location>
</feature>
<dbReference type="PANTHER" id="PTHR30511:SF0">
    <property type="entry name" value="ALANINE RACEMASE, CATABOLIC-RELATED"/>
    <property type="match status" value="1"/>
</dbReference>
<feature type="modified residue" description="N6-(pyridoxal phosphate)lysine" evidence="4 5">
    <location>
        <position position="85"/>
    </location>
</feature>
<dbReference type="InterPro" id="IPR029066">
    <property type="entry name" value="PLP-binding_barrel"/>
</dbReference>
<dbReference type="GO" id="GO:0030170">
    <property type="term" value="F:pyridoxal phosphate binding"/>
    <property type="evidence" value="ECO:0007669"/>
    <property type="project" value="UniProtKB-UniRule"/>
</dbReference>
<dbReference type="InterPro" id="IPR011079">
    <property type="entry name" value="Ala_racemase_C"/>
</dbReference>
<dbReference type="HAMAP" id="MF_01201">
    <property type="entry name" value="Ala_racemase"/>
    <property type="match status" value="1"/>
</dbReference>
<dbReference type="Pfam" id="PF01168">
    <property type="entry name" value="Ala_racemase_N"/>
    <property type="match status" value="1"/>
</dbReference>
<reference evidence="10" key="1">
    <citation type="submission" date="2017-01" db="EMBL/GenBank/DDBJ databases">
        <authorList>
            <person name="Varghese N."/>
            <person name="Submissions S."/>
        </authorList>
    </citation>
    <scope>NUCLEOTIDE SEQUENCE [LARGE SCALE GENOMIC DNA]</scope>
    <source>
        <strain evidence="10">3bp</strain>
    </source>
</reference>
<dbReference type="PRINTS" id="PR00992">
    <property type="entry name" value="ALARACEMASE"/>
</dbReference>
<dbReference type="SMART" id="SM01005">
    <property type="entry name" value="Ala_racemase_C"/>
    <property type="match status" value="1"/>
</dbReference>
<dbReference type="Gene3D" id="2.40.37.10">
    <property type="entry name" value="Lyase, Ornithine Decarboxylase, Chain A, domain 1"/>
    <property type="match status" value="1"/>
</dbReference>